<dbReference type="RefSeq" id="WP_369666300.1">
    <property type="nucleotide sequence ID" value="NZ_JBDKXB010000005.1"/>
</dbReference>
<dbReference type="Proteomes" id="UP001564408">
    <property type="component" value="Unassembled WGS sequence"/>
</dbReference>
<comment type="caution">
    <text evidence="7">The sequence shown here is derived from an EMBL/GenBank/DDBJ whole genome shotgun (WGS) entry which is preliminary data.</text>
</comment>
<keyword evidence="2" id="KW-1003">Cell membrane</keyword>
<sequence>MAYPATMPAWAVGSDAGTGSVQPLPAVEMMGQVTLVLMLVVAILLVLAWVVRRLQGLQAGGALNPRVLGVLSIGVRERILLVEAGGKRLLVGASPGGLRTLLVFDDDEQAKSVGADKGFSLRGFS</sequence>
<keyword evidence="3 6" id="KW-0812">Transmembrane</keyword>
<keyword evidence="8" id="KW-1185">Reference proteome</keyword>
<proteinExistence type="predicted"/>
<organism evidence="7 8">
    <name type="scientific">Thioalkalicoccus limnaeus</name>
    <dbReference type="NCBI Taxonomy" id="120681"/>
    <lineage>
        <taxon>Bacteria</taxon>
        <taxon>Pseudomonadati</taxon>
        <taxon>Pseudomonadota</taxon>
        <taxon>Gammaproteobacteria</taxon>
        <taxon>Chromatiales</taxon>
        <taxon>Chromatiaceae</taxon>
        <taxon>Thioalkalicoccus</taxon>
    </lineage>
</organism>
<dbReference type="Pfam" id="PF04347">
    <property type="entry name" value="FliO"/>
    <property type="match status" value="1"/>
</dbReference>
<gene>
    <name evidence="7" type="ORF">ABC977_05775</name>
</gene>
<accession>A0ABV4BBP9</accession>
<evidence type="ECO:0000256" key="4">
    <source>
        <dbReference type="ARBA" id="ARBA00022989"/>
    </source>
</evidence>
<evidence type="ECO:0000313" key="8">
    <source>
        <dbReference type="Proteomes" id="UP001564408"/>
    </source>
</evidence>
<dbReference type="EMBL" id="JBDKXB010000005">
    <property type="protein sequence ID" value="MEY6431916.1"/>
    <property type="molecule type" value="Genomic_DNA"/>
</dbReference>
<keyword evidence="5 6" id="KW-0472">Membrane</keyword>
<keyword evidence="7" id="KW-0966">Cell projection</keyword>
<feature type="transmembrane region" description="Helical" evidence="6">
    <location>
        <begin position="29"/>
        <end position="51"/>
    </location>
</feature>
<keyword evidence="7" id="KW-0969">Cilium</keyword>
<dbReference type="InterPro" id="IPR022781">
    <property type="entry name" value="Flagellar_biosynth_FliO"/>
</dbReference>
<evidence type="ECO:0000256" key="6">
    <source>
        <dbReference type="SAM" id="Phobius"/>
    </source>
</evidence>
<evidence type="ECO:0000256" key="1">
    <source>
        <dbReference type="ARBA" id="ARBA00004236"/>
    </source>
</evidence>
<reference evidence="7 8" key="1">
    <citation type="submission" date="2024-05" db="EMBL/GenBank/DDBJ databases">
        <title>Genome Sequence and Characterization of the New Strain Purple Sulfur Bacterium of Genus Thioalkalicoccus.</title>
        <authorList>
            <person name="Bryantseva I.A."/>
            <person name="Kyndt J.A."/>
            <person name="Imhoff J.F."/>
        </authorList>
    </citation>
    <scope>NUCLEOTIDE SEQUENCE [LARGE SCALE GENOMIC DNA]</scope>
    <source>
        <strain evidence="7 8">Um2</strain>
    </source>
</reference>
<protein>
    <submittedName>
        <fullName evidence="7">Flagellar biosynthetic protein FliO</fullName>
    </submittedName>
</protein>
<comment type="subcellular location">
    <subcellularLocation>
        <location evidence="1">Cell membrane</location>
    </subcellularLocation>
</comment>
<evidence type="ECO:0000256" key="3">
    <source>
        <dbReference type="ARBA" id="ARBA00022692"/>
    </source>
</evidence>
<keyword evidence="4 6" id="KW-1133">Transmembrane helix</keyword>
<evidence type="ECO:0000256" key="5">
    <source>
        <dbReference type="ARBA" id="ARBA00023136"/>
    </source>
</evidence>
<evidence type="ECO:0000256" key="2">
    <source>
        <dbReference type="ARBA" id="ARBA00022475"/>
    </source>
</evidence>
<evidence type="ECO:0000313" key="7">
    <source>
        <dbReference type="EMBL" id="MEY6431916.1"/>
    </source>
</evidence>
<name>A0ABV4BBP9_9GAMM</name>
<keyword evidence="7" id="KW-0282">Flagellum</keyword>